<dbReference type="Gene3D" id="3.40.50.2020">
    <property type="match status" value="1"/>
</dbReference>
<dbReference type="SUPFAM" id="SSF53271">
    <property type="entry name" value="PRTase-like"/>
    <property type="match status" value="1"/>
</dbReference>
<sequence length="244" mass="26876">MIKGLNLLSTLKDIKVNSAARAGRCVACLSTNAIHGLCAPCRADLPVNRWSCFTCGLPLPWAADNLRCGECSKEPPPFERARIPWRYQFPVDGMIGRYKYHGQRKFARPLVADFGQFLAHQLAEDAASLPDLLVPAPMHPKRRRKRGFNQATDIAEQVGRQLGIPVDAGLVRRVKQVQSQRELNRTQRLANLKNVFEVRGKPPGRVAIVDDVVTTGATARALALKLKAAGAQDVEIWALARTPG</sequence>
<protein>
    <submittedName>
        <fullName evidence="2">ComF family protein</fullName>
    </submittedName>
</protein>
<evidence type="ECO:0000313" key="2">
    <source>
        <dbReference type="EMBL" id="SFM91006.1"/>
    </source>
</evidence>
<name>A0A1I4UPW3_9GAMM</name>
<dbReference type="InterPro" id="IPR029057">
    <property type="entry name" value="PRTase-like"/>
</dbReference>
<comment type="similarity">
    <text evidence="1">Belongs to the ComF/GntX family.</text>
</comment>
<dbReference type="Proteomes" id="UP000199339">
    <property type="component" value="Unassembled WGS sequence"/>
</dbReference>
<gene>
    <name evidence="2" type="ORF">SAMN04487961_1499</name>
</gene>
<dbReference type="InterPro" id="IPR000836">
    <property type="entry name" value="PRTase_dom"/>
</dbReference>
<dbReference type="OrthoDB" id="9793412at2"/>
<dbReference type="EMBL" id="FOUR01000003">
    <property type="protein sequence ID" value="SFM91006.1"/>
    <property type="molecule type" value="Genomic_DNA"/>
</dbReference>
<dbReference type="CDD" id="cd06223">
    <property type="entry name" value="PRTases_typeI"/>
    <property type="match status" value="1"/>
</dbReference>
<evidence type="ECO:0000256" key="1">
    <source>
        <dbReference type="ARBA" id="ARBA00008007"/>
    </source>
</evidence>
<accession>A0A1I4UPW3</accession>
<organism evidence="2 3">
    <name type="scientific">Marinobacter pelagius</name>
    <dbReference type="NCBI Taxonomy" id="379482"/>
    <lineage>
        <taxon>Bacteria</taxon>
        <taxon>Pseudomonadati</taxon>
        <taxon>Pseudomonadota</taxon>
        <taxon>Gammaproteobacteria</taxon>
        <taxon>Pseudomonadales</taxon>
        <taxon>Marinobacteraceae</taxon>
        <taxon>Marinobacter</taxon>
    </lineage>
</organism>
<dbReference type="PANTHER" id="PTHR47505">
    <property type="entry name" value="DNA UTILIZATION PROTEIN YHGH"/>
    <property type="match status" value="1"/>
</dbReference>
<evidence type="ECO:0000313" key="3">
    <source>
        <dbReference type="Proteomes" id="UP000199339"/>
    </source>
</evidence>
<dbReference type="InterPro" id="IPR051910">
    <property type="entry name" value="ComF/GntX_DNA_util-trans"/>
</dbReference>
<proteinExistence type="inferred from homology"/>
<dbReference type="AlphaFoldDB" id="A0A1I4UPW3"/>
<dbReference type="PANTHER" id="PTHR47505:SF1">
    <property type="entry name" value="DNA UTILIZATION PROTEIN YHGH"/>
    <property type="match status" value="1"/>
</dbReference>
<reference evidence="3" key="1">
    <citation type="submission" date="2016-10" db="EMBL/GenBank/DDBJ databases">
        <authorList>
            <person name="Varghese N."/>
            <person name="Submissions S."/>
        </authorList>
    </citation>
    <scope>NUCLEOTIDE SEQUENCE [LARGE SCALE GENOMIC DNA]</scope>
    <source>
        <strain evidence="3">CGMCC 1.6775</strain>
    </source>
</reference>
<keyword evidence="3" id="KW-1185">Reference proteome</keyword>